<protein>
    <submittedName>
        <fullName evidence="3">Short-chain dehydrogenase/reductase SDR</fullName>
    </submittedName>
</protein>
<dbReference type="PANTHER" id="PTHR43639">
    <property type="entry name" value="OXIDOREDUCTASE, SHORT-CHAIN DEHYDROGENASE/REDUCTASE FAMILY (AFU_ORTHOLOGUE AFUA_5G02870)"/>
    <property type="match status" value="1"/>
</dbReference>
<dbReference type="InterPro" id="IPR036291">
    <property type="entry name" value="NAD(P)-bd_dom_sf"/>
</dbReference>
<dbReference type="SUPFAM" id="SSF51735">
    <property type="entry name" value="NAD(P)-binding Rossmann-fold domains"/>
    <property type="match status" value="1"/>
</dbReference>
<organism evidence="3">
    <name type="scientific">Burkholderia orbicola (strain AU 1054)</name>
    <dbReference type="NCBI Taxonomy" id="331271"/>
    <lineage>
        <taxon>Bacteria</taxon>
        <taxon>Pseudomonadati</taxon>
        <taxon>Pseudomonadota</taxon>
        <taxon>Betaproteobacteria</taxon>
        <taxon>Burkholderiales</taxon>
        <taxon>Burkholderiaceae</taxon>
        <taxon>Burkholderia</taxon>
        <taxon>Burkholderia cepacia complex</taxon>
        <taxon>Burkholderia orbicola</taxon>
    </lineage>
</organism>
<keyword evidence="2" id="KW-0560">Oxidoreductase</keyword>
<dbReference type="Pfam" id="PF13561">
    <property type="entry name" value="adh_short_C2"/>
    <property type="match status" value="1"/>
</dbReference>
<sequence>MNARAAHLERIALITGAGSGIGAALARRLAAPGIALALHARGADEAARSRLADVAHACTTAGAECITLTGDLGEPGIAAALVDSTATRFGGLDQLVANAGFAARQSFSELSANALASAFATMPGAFSALAGRARPLLETSATPRIVAVSSFVAHRYRADAPFATTAAAKAALESLVRSAAAEFAAHGITVNAVAPGFTRKDHGPSAGNAAAWAQAEQATPLGRIAEPDDVAALIAFLLSDAARQITGQVIHVDGGLTL</sequence>
<dbReference type="PRINTS" id="PR00081">
    <property type="entry name" value="GDHRDH"/>
</dbReference>
<gene>
    <name evidence="3" type="ordered locus">Bcen_2699</name>
</gene>
<dbReference type="EMBL" id="CP000378">
    <property type="protein sequence ID" value="ABF77597.1"/>
    <property type="molecule type" value="Genomic_DNA"/>
</dbReference>
<dbReference type="HOGENOM" id="CLU_010194_1_3_4"/>
<comment type="similarity">
    <text evidence="1">Belongs to the short-chain dehydrogenases/reductases (SDR) family.</text>
</comment>
<dbReference type="Gene3D" id="3.40.50.720">
    <property type="entry name" value="NAD(P)-binding Rossmann-like Domain"/>
    <property type="match status" value="1"/>
</dbReference>
<name>A0A0H2XTX2_BURO1</name>
<reference evidence="3" key="1">
    <citation type="submission" date="2006-05" db="EMBL/GenBank/DDBJ databases">
        <title>Complete sequence of chromosome 1 of Burkholderia cenocepacia AU 1054.</title>
        <authorList>
            <consortium name="US DOE Joint Genome Institute"/>
            <person name="Copeland A."/>
            <person name="Lucas S."/>
            <person name="Lapidus A."/>
            <person name="Barry K."/>
            <person name="Detter J.C."/>
            <person name="Glavina del Rio T."/>
            <person name="Hammon N."/>
            <person name="Israni S."/>
            <person name="Dalin E."/>
            <person name="Tice H."/>
            <person name="Pitluck S."/>
            <person name="Chain P."/>
            <person name="Malfatti S."/>
            <person name="Shin M."/>
            <person name="Vergez L."/>
            <person name="Schmutz J."/>
            <person name="Larimer F."/>
            <person name="Land M."/>
            <person name="Hauser L."/>
            <person name="Kyrpides N."/>
            <person name="Lykidis A."/>
            <person name="LiPuma J.J."/>
            <person name="Konstantinidis K."/>
            <person name="Tiedje J.M."/>
            <person name="Richardson P."/>
        </authorList>
    </citation>
    <scope>NUCLEOTIDE SEQUENCE [LARGE SCALE GENOMIC DNA]</scope>
    <source>
        <strain evidence="3">AU 1054</strain>
    </source>
</reference>
<proteinExistence type="inferred from homology"/>
<accession>A0A0H2XTX2</accession>
<evidence type="ECO:0000256" key="1">
    <source>
        <dbReference type="ARBA" id="ARBA00006484"/>
    </source>
</evidence>
<evidence type="ECO:0000313" key="3">
    <source>
        <dbReference type="EMBL" id="ABF77597.1"/>
    </source>
</evidence>
<dbReference type="PANTHER" id="PTHR43639:SF1">
    <property type="entry name" value="SHORT-CHAIN DEHYDROGENASE_REDUCTASE FAMILY PROTEIN"/>
    <property type="match status" value="1"/>
</dbReference>
<dbReference type="InterPro" id="IPR002347">
    <property type="entry name" value="SDR_fam"/>
</dbReference>
<dbReference type="GO" id="GO:0016491">
    <property type="term" value="F:oxidoreductase activity"/>
    <property type="evidence" value="ECO:0007669"/>
    <property type="project" value="UniProtKB-KW"/>
</dbReference>
<evidence type="ECO:0000256" key="2">
    <source>
        <dbReference type="ARBA" id="ARBA00023002"/>
    </source>
</evidence>
<dbReference type="AlphaFoldDB" id="A0A0H2XTX2"/>